<accession>A0A517XPG6</accession>
<feature type="compositionally biased region" description="Pro residues" evidence="1">
    <location>
        <begin position="250"/>
        <end position="261"/>
    </location>
</feature>
<feature type="region of interest" description="Disordered" evidence="1">
    <location>
        <begin position="154"/>
        <end position="261"/>
    </location>
</feature>
<dbReference type="PROSITE" id="PS51257">
    <property type="entry name" value="PROKAR_LIPOPROTEIN"/>
    <property type="match status" value="1"/>
</dbReference>
<protein>
    <submittedName>
        <fullName evidence="2">Uncharacterized protein</fullName>
    </submittedName>
</protein>
<evidence type="ECO:0000313" key="2">
    <source>
        <dbReference type="EMBL" id="QDU19386.1"/>
    </source>
</evidence>
<dbReference type="RefSeq" id="WP_145235345.1">
    <property type="nucleotide sequence ID" value="NZ_CP036273.1"/>
</dbReference>
<feature type="compositionally biased region" description="Pro residues" evidence="1">
    <location>
        <begin position="171"/>
        <end position="180"/>
    </location>
</feature>
<gene>
    <name evidence="2" type="ORF">ETAA1_13100</name>
</gene>
<evidence type="ECO:0000313" key="3">
    <source>
        <dbReference type="Proteomes" id="UP000319576"/>
    </source>
</evidence>
<dbReference type="KEGG" id="uli:ETAA1_13100"/>
<evidence type="ECO:0000256" key="1">
    <source>
        <dbReference type="SAM" id="MobiDB-lite"/>
    </source>
</evidence>
<dbReference type="Proteomes" id="UP000319576">
    <property type="component" value="Chromosome"/>
</dbReference>
<dbReference type="OrthoDB" id="215737at2"/>
<dbReference type="EMBL" id="CP036273">
    <property type="protein sequence ID" value="QDU19386.1"/>
    <property type="molecule type" value="Genomic_DNA"/>
</dbReference>
<organism evidence="2 3">
    <name type="scientific">Urbifossiella limnaea</name>
    <dbReference type="NCBI Taxonomy" id="2528023"/>
    <lineage>
        <taxon>Bacteria</taxon>
        <taxon>Pseudomonadati</taxon>
        <taxon>Planctomycetota</taxon>
        <taxon>Planctomycetia</taxon>
        <taxon>Gemmatales</taxon>
        <taxon>Gemmataceae</taxon>
        <taxon>Urbifossiella</taxon>
    </lineage>
</organism>
<name>A0A517XPG6_9BACT</name>
<reference evidence="2 3" key="1">
    <citation type="submission" date="2019-02" db="EMBL/GenBank/DDBJ databases">
        <title>Deep-cultivation of Planctomycetes and their phenomic and genomic characterization uncovers novel biology.</title>
        <authorList>
            <person name="Wiegand S."/>
            <person name="Jogler M."/>
            <person name="Boedeker C."/>
            <person name="Pinto D."/>
            <person name="Vollmers J."/>
            <person name="Rivas-Marin E."/>
            <person name="Kohn T."/>
            <person name="Peeters S.H."/>
            <person name="Heuer A."/>
            <person name="Rast P."/>
            <person name="Oberbeckmann S."/>
            <person name="Bunk B."/>
            <person name="Jeske O."/>
            <person name="Meyerdierks A."/>
            <person name="Storesund J.E."/>
            <person name="Kallscheuer N."/>
            <person name="Luecker S."/>
            <person name="Lage O.M."/>
            <person name="Pohl T."/>
            <person name="Merkel B.J."/>
            <person name="Hornburger P."/>
            <person name="Mueller R.-W."/>
            <person name="Bruemmer F."/>
            <person name="Labrenz M."/>
            <person name="Spormann A.M."/>
            <person name="Op den Camp H."/>
            <person name="Overmann J."/>
            <person name="Amann R."/>
            <person name="Jetten M.S.M."/>
            <person name="Mascher T."/>
            <person name="Medema M.H."/>
            <person name="Devos D.P."/>
            <person name="Kaster A.-K."/>
            <person name="Ovreas L."/>
            <person name="Rohde M."/>
            <person name="Galperin M.Y."/>
            <person name="Jogler C."/>
        </authorList>
    </citation>
    <scope>NUCLEOTIDE SEQUENCE [LARGE SCALE GENOMIC DNA]</scope>
    <source>
        <strain evidence="2 3">ETA_A1</strain>
    </source>
</reference>
<proteinExistence type="predicted"/>
<keyword evidence="3" id="KW-1185">Reference proteome</keyword>
<dbReference type="AlphaFoldDB" id="A0A517XPG6"/>
<sequence>MRWKRVVWAGWLAPALGGCHTPGAPGVPELPSGGLVAHTQAAIEHRIRADAREAWKAVRAEYPRRCFTAEFHDGFLDGYADHLDRGGDGTPPPTPPLRYTRHARYFTPEGHVLLKDYFLGFKYGADVAVATGQRQFLTVPVLVPDGGSAALADVVTPAAPPTPPSDRAAPLPQPLPPPNAVPKSDQPAAPPGPSLSKFPESVAPAALPVSLPVPRLPEPPAAVPTLPAHVPTPPVTDDLPLFRPDHDAPMPMPVVHPDPTR</sequence>
<feature type="compositionally biased region" description="Low complexity" evidence="1">
    <location>
        <begin position="202"/>
        <end position="213"/>
    </location>
</feature>